<dbReference type="Pfam" id="PF01938">
    <property type="entry name" value="TRAM"/>
    <property type="match status" value="1"/>
</dbReference>
<dbReference type="EC" id="2.1.1.35" evidence="7"/>
<feature type="binding site" evidence="4">
    <location>
        <position position="391"/>
    </location>
    <ligand>
        <name>S-adenosyl-L-methionine</name>
        <dbReference type="ChEBI" id="CHEBI:59789"/>
    </ligand>
</feature>
<evidence type="ECO:0000313" key="8">
    <source>
        <dbReference type="Proteomes" id="UP000002366"/>
    </source>
</evidence>
<dbReference type="HOGENOM" id="CLU_014689_7_1_0"/>
<evidence type="ECO:0000256" key="2">
    <source>
        <dbReference type="ARBA" id="ARBA00022679"/>
    </source>
</evidence>
<dbReference type="EMBL" id="CP001997">
    <property type="protein sequence ID" value="ADE56933.1"/>
    <property type="molecule type" value="Genomic_DNA"/>
</dbReference>
<dbReference type="eggNOG" id="COG2265">
    <property type="taxonomic scope" value="Bacteria"/>
</dbReference>
<feature type="binding site" evidence="4">
    <location>
        <position position="325"/>
    </location>
    <ligand>
        <name>S-adenosyl-L-methionine</name>
        <dbReference type="ChEBI" id="CHEBI:59789"/>
    </ligand>
</feature>
<dbReference type="InterPro" id="IPR029063">
    <property type="entry name" value="SAM-dependent_MTases_sf"/>
</dbReference>
<dbReference type="SUPFAM" id="SSF50249">
    <property type="entry name" value="Nucleic acid-binding proteins"/>
    <property type="match status" value="1"/>
</dbReference>
<dbReference type="PANTHER" id="PTHR11061">
    <property type="entry name" value="RNA M5U METHYLTRANSFERASE"/>
    <property type="match status" value="1"/>
</dbReference>
<feature type="active site" description="Nucleophile" evidence="4">
    <location>
        <position position="418"/>
    </location>
</feature>
<dbReference type="GO" id="GO:0030697">
    <property type="term" value="F:tRNA (uracil(54)-C5)-methyltransferase activity, S-adenosyl methionine-dependent"/>
    <property type="evidence" value="ECO:0007669"/>
    <property type="project" value="UniProtKB-EC"/>
</dbReference>
<keyword evidence="8" id="KW-1185">Reference proteome</keyword>
<dbReference type="Gene3D" id="2.40.50.140">
    <property type="entry name" value="Nucleic acid-binding proteins"/>
    <property type="match status" value="1"/>
</dbReference>
<dbReference type="FunFam" id="2.40.50.140:FF:000097">
    <property type="entry name" value="23S rRNA (uracil(1939)-C(5))-methyltransferase RlmD"/>
    <property type="match status" value="1"/>
</dbReference>
<protein>
    <submittedName>
        <fullName evidence="7">RNA methyltransferase, TrmA family</fullName>
        <ecNumber evidence="7">2.1.1.35</ecNumber>
    </submittedName>
</protein>
<dbReference type="PROSITE" id="PS01231">
    <property type="entry name" value="TRMA_2"/>
    <property type="match status" value="1"/>
</dbReference>
<dbReference type="GO" id="GO:0070475">
    <property type="term" value="P:rRNA base methylation"/>
    <property type="evidence" value="ECO:0007669"/>
    <property type="project" value="TreeGrafter"/>
</dbReference>
<feature type="active site" evidence="5">
    <location>
        <position position="418"/>
    </location>
</feature>
<dbReference type="AlphaFoldDB" id="D5EEF1"/>
<reference evidence="7 8" key="1">
    <citation type="journal article" date="2010" name="Stand. Genomic Sci.">
        <title>Complete genome sequence of Aminobacterium colombiense type strain (ALA-1).</title>
        <authorList>
            <person name="Chertkov O."/>
            <person name="Sikorski J."/>
            <person name="Brambilla E."/>
            <person name="Lapidus A."/>
            <person name="Copeland A."/>
            <person name="Glavina Del Rio T."/>
            <person name="Nolan M."/>
            <person name="Lucas S."/>
            <person name="Tice H."/>
            <person name="Cheng J.F."/>
            <person name="Han C."/>
            <person name="Detter J.C."/>
            <person name="Bruce D."/>
            <person name="Tapia R."/>
            <person name="Goodwin L."/>
            <person name="Pitluck S."/>
            <person name="Liolios K."/>
            <person name="Ivanova N."/>
            <person name="Mavromatis K."/>
            <person name="Ovchinnikova G."/>
            <person name="Pati A."/>
            <person name="Chen A."/>
            <person name="Palaniappan K."/>
            <person name="Land M."/>
            <person name="Hauser L."/>
            <person name="Chang Y.J."/>
            <person name="Jeffries C.D."/>
            <person name="Spring S."/>
            <person name="Rohde M."/>
            <person name="Goker M."/>
            <person name="Bristow J."/>
            <person name="Eisen J.A."/>
            <person name="Markowitz V."/>
            <person name="Hugenholtz P."/>
            <person name="Kyrpides N.C."/>
            <person name="Klenk H.P."/>
        </authorList>
    </citation>
    <scope>NUCLEOTIDE SEQUENCE [LARGE SCALE GENOMIC DNA]</scope>
    <source>
        <strain evidence="8">DSM 12261 / ALA-1</strain>
    </source>
</reference>
<dbReference type="PROSITE" id="PS50926">
    <property type="entry name" value="TRAM"/>
    <property type="match status" value="1"/>
</dbReference>
<dbReference type="KEGG" id="aco:Amico_0800"/>
<dbReference type="GO" id="GO:0070041">
    <property type="term" value="F:rRNA (uridine-C5-)-methyltransferase activity"/>
    <property type="evidence" value="ECO:0007669"/>
    <property type="project" value="TreeGrafter"/>
</dbReference>
<keyword evidence="2 4" id="KW-0808">Transferase</keyword>
<evidence type="ECO:0000256" key="4">
    <source>
        <dbReference type="PROSITE-ProRule" id="PRU01024"/>
    </source>
</evidence>
<dbReference type="PROSITE" id="PS01230">
    <property type="entry name" value="TRMA_1"/>
    <property type="match status" value="1"/>
</dbReference>
<dbReference type="InterPro" id="IPR030390">
    <property type="entry name" value="MeTrfase_TrmA_AS"/>
</dbReference>
<keyword evidence="3 4" id="KW-0949">S-adenosyl-L-methionine</keyword>
<dbReference type="Gene3D" id="3.40.50.150">
    <property type="entry name" value="Vaccinia Virus protein VP39"/>
    <property type="match status" value="1"/>
</dbReference>
<dbReference type="InterPro" id="IPR002792">
    <property type="entry name" value="TRAM_dom"/>
</dbReference>
<dbReference type="PANTHER" id="PTHR11061:SF30">
    <property type="entry name" value="TRNA (URACIL(54)-C(5))-METHYLTRANSFERASE"/>
    <property type="match status" value="1"/>
</dbReference>
<sequence length="464" mass="52760">MLNQFHPCGHDEIINLKIETISSDGSGIARRPKDGLVYFVPGALPEEEIRVRVTKKKRDYAIGEIQEIIAPHPQRVTPLCSWYGQCGGCQLQHCSYDKQLEIKRTIVEEAFSRVAHIPVRNILAPCIASPKEWGYRNKASFPVRNNAGKTDIGFFRRRSHSIIPIDTCPVLEPALNHMLSYFIDSLECINLPPYDEKKHSGLLRHVIFRCGSFSKELLACLVVRKSLSSSEMKRVEQQWQSFQFPEFSFVGILENKNISPGNTILGQNSRSVQGREWLREFLNSKEFHFDGTAFFQVNSYQAARLFTYSANCFSDKGQGRALELYSGVGALSLFLASKFDNLVTVEDWPSAVEAMRKNLELNDFHNVSPHTGRAEDVIFHLDGPFNSVILDPPRSGCNRQVIQRILEWKPQQILYVACNPATLARDIALLYEGGYRLEKLQPFDMFPQTVHVECVALLEHVDKK</sequence>
<dbReference type="CDD" id="cd02440">
    <property type="entry name" value="AdoMet_MTases"/>
    <property type="match status" value="1"/>
</dbReference>
<feature type="binding site" evidence="4">
    <location>
        <position position="296"/>
    </location>
    <ligand>
        <name>S-adenosyl-L-methionine</name>
        <dbReference type="ChEBI" id="CHEBI:59789"/>
    </ligand>
</feature>
<dbReference type="InterPro" id="IPR030391">
    <property type="entry name" value="MeTrfase_TrmA_CS"/>
</dbReference>
<feature type="domain" description="TRAM" evidence="6">
    <location>
        <begin position="5"/>
        <end position="67"/>
    </location>
</feature>
<evidence type="ECO:0000313" key="7">
    <source>
        <dbReference type="EMBL" id="ADE56933.1"/>
    </source>
</evidence>
<evidence type="ECO:0000256" key="5">
    <source>
        <dbReference type="PROSITE-ProRule" id="PRU10015"/>
    </source>
</evidence>
<dbReference type="InterPro" id="IPR010280">
    <property type="entry name" value="U5_MeTrfase_fam"/>
</dbReference>
<proteinExistence type="inferred from homology"/>
<dbReference type="OrthoDB" id="9804590at2"/>
<organism evidence="7 8">
    <name type="scientific">Aminobacterium colombiense (strain DSM 12261 / ALA-1)</name>
    <dbReference type="NCBI Taxonomy" id="572547"/>
    <lineage>
        <taxon>Bacteria</taxon>
        <taxon>Thermotogati</taxon>
        <taxon>Synergistota</taxon>
        <taxon>Synergistia</taxon>
        <taxon>Synergistales</taxon>
        <taxon>Aminobacteriaceae</taxon>
        <taxon>Aminobacterium</taxon>
    </lineage>
</organism>
<comment type="similarity">
    <text evidence="4">Belongs to the class I-like SAM-binding methyltransferase superfamily. RNA M5U methyltransferase family.</text>
</comment>
<dbReference type="STRING" id="572547.Amico_0800"/>
<dbReference type="InterPro" id="IPR012340">
    <property type="entry name" value="NA-bd_OB-fold"/>
</dbReference>
<keyword evidence="1 4" id="KW-0489">Methyltransferase</keyword>
<feature type="binding site" evidence="4">
    <location>
        <position position="346"/>
    </location>
    <ligand>
        <name>S-adenosyl-L-methionine</name>
        <dbReference type="ChEBI" id="CHEBI:59789"/>
    </ligand>
</feature>
<evidence type="ECO:0000259" key="6">
    <source>
        <dbReference type="PROSITE" id="PS50926"/>
    </source>
</evidence>
<dbReference type="NCBIfam" id="TIGR00479">
    <property type="entry name" value="rumA"/>
    <property type="match status" value="1"/>
</dbReference>
<dbReference type="Proteomes" id="UP000002366">
    <property type="component" value="Chromosome"/>
</dbReference>
<dbReference type="Pfam" id="PF05958">
    <property type="entry name" value="tRNA_U5-meth_tr"/>
    <property type="match status" value="1"/>
</dbReference>
<gene>
    <name evidence="7" type="ordered locus">Amico_0800</name>
</gene>
<evidence type="ECO:0000256" key="1">
    <source>
        <dbReference type="ARBA" id="ARBA00022603"/>
    </source>
</evidence>
<accession>D5EEF1</accession>
<evidence type="ECO:0000256" key="3">
    <source>
        <dbReference type="ARBA" id="ARBA00022691"/>
    </source>
</evidence>
<dbReference type="PROSITE" id="PS51687">
    <property type="entry name" value="SAM_MT_RNA_M5U"/>
    <property type="match status" value="1"/>
</dbReference>
<dbReference type="SUPFAM" id="SSF53335">
    <property type="entry name" value="S-adenosyl-L-methionine-dependent methyltransferases"/>
    <property type="match status" value="1"/>
</dbReference>
<name>D5EEF1_AMICL</name>
<dbReference type="RefSeq" id="WP_013048199.1">
    <property type="nucleotide sequence ID" value="NC_014011.1"/>
</dbReference>
<dbReference type="Gene3D" id="2.40.50.1070">
    <property type="match status" value="1"/>
</dbReference>